<dbReference type="OrthoDB" id="9775849at2"/>
<dbReference type="Pfam" id="PF00294">
    <property type="entry name" value="PfkB"/>
    <property type="match status" value="1"/>
</dbReference>
<dbReference type="PANTHER" id="PTHR43320">
    <property type="entry name" value="SUGAR KINASE"/>
    <property type="match status" value="1"/>
</dbReference>
<keyword evidence="6" id="KW-1185">Reference proteome</keyword>
<dbReference type="InterPro" id="IPR011611">
    <property type="entry name" value="PfkB_dom"/>
</dbReference>
<feature type="domain" description="Carbohydrate kinase PfkB" evidence="4">
    <location>
        <begin position="37"/>
        <end position="314"/>
    </location>
</feature>
<dbReference type="EnsemblBacteria" id="BAC88732">
    <property type="protein sequence ID" value="BAC88732"/>
    <property type="gene ID" value="BAC88732"/>
</dbReference>
<dbReference type="PANTHER" id="PTHR43320:SF3">
    <property type="entry name" value="CARBOHYDRATE KINASE PFKB DOMAIN-CONTAINING PROTEIN"/>
    <property type="match status" value="1"/>
</dbReference>
<dbReference type="HOGENOM" id="CLU_027634_5_1_3"/>
<dbReference type="InParanoid" id="Q7NMH5"/>
<dbReference type="Proteomes" id="UP000000557">
    <property type="component" value="Chromosome"/>
</dbReference>
<keyword evidence="3" id="KW-0418">Kinase</keyword>
<evidence type="ECO:0000256" key="1">
    <source>
        <dbReference type="ARBA" id="ARBA00010688"/>
    </source>
</evidence>
<gene>
    <name evidence="5" type="ordered locus">glr0791</name>
</gene>
<comment type="similarity">
    <text evidence="1">Belongs to the carbohydrate kinase PfkB family.</text>
</comment>
<sequence>MSTFDVFALCNPLYDLQVQVSDALLVSFGFPKGGVCLIDREQYDELIPKLAGLPIHATPGGSAANTVIGIQQLGGTTCYTGKVGADSYGAAYRNGMISRGVQANLGVGSQPTGLSVILITPDAQRTMFTYLGACRELGLFDIDPDAIAQSRYLYITGYCWDTQNQKDAVLFAMEQARAAGVPIALSLSDPFVVRRHKEELRRVVNDHVDVLFGNQEEAEVFTETSSPEAAVDVLRSYCNTAVVTMSAAGSYIAHGSHVYRIEPFAVAAVDATGAGDMYAAGLLYGLTHDLAVPATGRLASYLAARVVAQLGPRLDAIDPQVVAELLAEA</sequence>
<dbReference type="Gene3D" id="3.40.1190.20">
    <property type="match status" value="1"/>
</dbReference>
<name>Q7NMH5_GLOVI</name>
<dbReference type="SUPFAM" id="SSF53613">
    <property type="entry name" value="Ribokinase-like"/>
    <property type="match status" value="1"/>
</dbReference>
<reference evidence="5 6" key="2">
    <citation type="journal article" date="2003" name="DNA Res.">
        <title>Complete genome structure of Gloeobacter violaceus PCC 7421, a cyanobacterium that lacks thylakoids (supplement).</title>
        <authorList>
            <person name="Nakamura Y."/>
            <person name="Kaneko T."/>
            <person name="Sato S."/>
            <person name="Mimuro M."/>
            <person name="Miyashita H."/>
            <person name="Tsuchiya T."/>
            <person name="Sasamoto S."/>
            <person name="Watanabe A."/>
            <person name="Kawashima K."/>
            <person name="Kishida Y."/>
            <person name="Kiyokawa C."/>
            <person name="Kohara M."/>
            <person name="Matsumoto M."/>
            <person name="Matsuno A."/>
            <person name="Nakazaki N."/>
            <person name="Shimpo S."/>
            <person name="Takeuchi C."/>
            <person name="Yamada M."/>
            <person name="Tabata S."/>
        </authorList>
    </citation>
    <scope>NUCLEOTIDE SEQUENCE [LARGE SCALE GENOMIC DNA]</scope>
    <source>
        <strain evidence="6">ATCC 29082 / PCC 7421</strain>
    </source>
</reference>
<dbReference type="PhylomeDB" id="Q7NMH5"/>
<evidence type="ECO:0000259" key="4">
    <source>
        <dbReference type="Pfam" id="PF00294"/>
    </source>
</evidence>
<dbReference type="STRING" id="251221.gene:10758268"/>
<protein>
    <submittedName>
        <fullName evidence="5">Glr0791 protein</fullName>
    </submittedName>
</protein>
<evidence type="ECO:0000313" key="5">
    <source>
        <dbReference type="EMBL" id="BAC88732.1"/>
    </source>
</evidence>
<dbReference type="RefSeq" id="WP_011140793.1">
    <property type="nucleotide sequence ID" value="NC_005125.1"/>
</dbReference>
<proteinExistence type="inferred from homology"/>
<reference evidence="5 6" key="1">
    <citation type="journal article" date="2003" name="DNA Res.">
        <title>Complete genome structure of Gloeobacter violaceus PCC 7421, a cyanobacterium that lacks thylakoids.</title>
        <authorList>
            <person name="Nakamura Y."/>
            <person name="Kaneko T."/>
            <person name="Sato S."/>
            <person name="Mimuro M."/>
            <person name="Miyashita H."/>
            <person name="Tsuchiya T."/>
            <person name="Sasamoto S."/>
            <person name="Watanabe A."/>
            <person name="Kawashima K."/>
            <person name="Kishida Y."/>
            <person name="Kiyokawa C."/>
            <person name="Kohara M."/>
            <person name="Matsumoto M."/>
            <person name="Matsuno A."/>
            <person name="Nakazaki N."/>
            <person name="Shimpo S."/>
            <person name="Takeuchi C."/>
            <person name="Yamada M."/>
            <person name="Tabata S."/>
        </authorList>
    </citation>
    <scope>NUCLEOTIDE SEQUENCE [LARGE SCALE GENOMIC DNA]</scope>
    <source>
        <strain evidence="6">ATCC 29082 / PCC 7421</strain>
    </source>
</reference>
<dbReference type="InterPro" id="IPR052700">
    <property type="entry name" value="Carb_kinase_PfkB-like"/>
</dbReference>
<keyword evidence="2" id="KW-0808">Transferase</keyword>
<organism evidence="5 6">
    <name type="scientific">Gloeobacter violaceus (strain ATCC 29082 / PCC 7421)</name>
    <dbReference type="NCBI Taxonomy" id="251221"/>
    <lineage>
        <taxon>Bacteria</taxon>
        <taxon>Bacillati</taxon>
        <taxon>Cyanobacteriota</taxon>
        <taxon>Cyanophyceae</taxon>
        <taxon>Gloeobacterales</taxon>
        <taxon>Gloeobacteraceae</taxon>
        <taxon>Gloeobacter</taxon>
    </lineage>
</organism>
<dbReference type="CDD" id="cd01168">
    <property type="entry name" value="adenosine_kinase"/>
    <property type="match status" value="1"/>
</dbReference>
<dbReference type="EMBL" id="BA000045">
    <property type="protein sequence ID" value="BAC88732.1"/>
    <property type="molecule type" value="Genomic_DNA"/>
</dbReference>
<dbReference type="AlphaFoldDB" id="Q7NMH5"/>
<dbReference type="KEGG" id="gvi:glr0791"/>
<dbReference type="InterPro" id="IPR029056">
    <property type="entry name" value="Ribokinase-like"/>
</dbReference>
<evidence type="ECO:0000313" key="6">
    <source>
        <dbReference type="Proteomes" id="UP000000557"/>
    </source>
</evidence>
<dbReference type="GO" id="GO:0016301">
    <property type="term" value="F:kinase activity"/>
    <property type="evidence" value="ECO:0000318"/>
    <property type="project" value="GO_Central"/>
</dbReference>
<accession>Q7NMH5</accession>
<evidence type="ECO:0000256" key="2">
    <source>
        <dbReference type="ARBA" id="ARBA00022679"/>
    </source>
</evidence>
<evidence type="ECO:0000256" key="3">
    <source>
        <dbReference type="ARBA" id="ARBA00022777"/>
    </source>
</evidence>
<dbReference type="eggNOG" id="COG0524">
    <property type="taxonomic scope" value="Bacteria"/>
</dbReference>